<dbReference type="STRING" id="471853.Bcav_0443"/>
<dbReference type="AlphaFoldDB" id="C5BX31"/>
<dbReference type="Gene3D" id="3.40.50.300">
    <property type="entry name" value="P-loop containing nucleotide triphosphate hydrolases"/>
    <property type="match status" value="2"/>
</dbReference>
<dbReference type="Proteomes" id="UP000007962">
    <property type="component" value="Chromosome"/>
</dbReference>
<dbReference type="eggNOG" id="COG0433">
    <property type="taxonomic scope" value="Bacteria"/>
</dbReference>
<dbReference type="HOGENOM" id="CLU_041523_0_0_11"/>
<gene>
    <name evidence="2" type="ordered locus">Bcav_0443</name>
</gene>
<evidence type="ECO:0000313" key="3">
    <source>
        <dbReference type="Proteomes" id="UP000007962"/>
    </source>
</evidence>
<dbReference type="RefSeq" id="WP_012725486.1">
    <property type="nucleotide sequence ID" value="NC_012669.1"/>
</dbReference>
<dbReference type="SMR" id="C5BX31"/>
<sequence length="360" mass="39154">MLQLPVGTHAGSAEPFSLDGARFNRHTFWCGQSGSGKTYALGVVLERLLLDTGLPMLVLDPNSDFVSFGQPAPSAPEDVAQQIRERDVRVFRPRGEGGEPLLVRFVAMDLASRAAVLRLDPIADAEEFNAMRRLQDDSGPQDADALEAALRQSSEPGARPLLLRVQNLGTLGWDVWARGRVSVESVIEERPAATVLDLGGFDEPEESTTAALAVLDRLWALRAERKPLLIVIDEAHNLCPPDPLTPVRRAITERIIQIAAEGRKYGLWLLLSTQRPSKIHPQVLSQCDNLCLMKLNGPLDLAHLGEFFGAVPPDLLQRAPSFRQGQALFAGGFAATPTIAQLAERFTLEGGSDVTVPLRG</sequence>
<reference evidence="2 3" key="1">
    <citation type="journal article" date="2009" name="Stand. Genomic Sci.">
        <title>Complete genome sequence of Beutenbergia cavernae type strain (HKI 0122).</title>
        <authorList>
            <person name="Land M."/>
            <person name="Pukall R."/>
            <person name="Abt B."/>
            <person name="Goker M."/>
            <person name="Rohde M."/>
            <person name="Glavina Del Rio T."/>
            <person name="Tice H."/>
            <person name="Copeland A."/>
            <person name="Cheng J.F."/>
            <person name="Lucas S."/>
            <person name="Chen F."/>
            <person name="Nolan M."/>
            <person name="Bruce D."/>
            <person name="Goodwin L."/>
            <person name="Pitluck S."/>
            <person name="Ivanova N."/>
            <person name="Mavromatis K."/>
            <person name="Ovchinnikova G."/>
            <person name="Pati A."/>
            <person name="Chen A."/>
            <person name="Palaniappan K."/>
            <person name="Hauser L."/>
            <person name="Chang Y.J."/>
            <person name="Jefferies C.C."/>
            <person name="Saunders E."/>
            <person name="Brettin T."/>
            <person name="Detter J.C."/>
            <person name="Han C."/>
            <person name="Chain P."/>
            <person name="Bristow J."/>
            <person name="Eisen J.A."/>
            <person name="Markowitz V."/>
            <person name="Hugenholtz P."/>
            <person name="Kyrpides N.C."/>
            <person name="Klenk H.P."/>
            <person name="Lapidus A."/>
        </authorList>
    </citation>
    <scope>NUCLEOTIDE SEQUENCE [LARGE SCALE GENOMIC DNA]</scope>
    <source>
        <strain evidence="3">ATCC BAA-8 / DSM 12333 / NBRC 16432</strain>
    </source>
</reference>
<evidence type="ECO:0000313" key="2">
    <source>
        <dbReference type="EMBL" id="ACQ78706.1"/>
    </source>
</evidence>
<dbReference type="OrthoDB" id="9806951at2"/>
<keyword evidence="3" id="KW-1185">Reference proteome</keyword>
<dbReference type="InterPro" id="IPR027417">
    <property type="entry name" value="P-loop_NTPase"/>
</dbReference>
<organism evidence="2 3">
    <name type="scientific">Beutenbergia cavernae (strain ATCC BAA-8 / DSM 12333 / CCUG 43141 / JCM 11478 / NBRC 16432 / NCIMB 13614 / HKI 0122)</name>
    <dbReference type="NCBI Taxonomy" id="471853"/>
    <lineage>
        <taxon>Bacteria</taxon>
        <taxon>Bacillati</taxon>
        <taxon>Actinomycetota</taxon>
        <taxon>Actinomycetes</taxon>
        <taxon>Micrococcales</taxon>
        <taxon>Beutenbergiaceae</taxon>
        <taxon>Beutenbergia</taxon>
    </lineage>
</organism>
<dbReference type="KEGG" id="bcv:Bcav_0443"/>
<dbReference type="PANTHER" id="PTHR42957">
    <property type="entry name" value="HELICASE MJ1565-RELATED"/>
    <property type="match status" value="1"/>
</dbReference>
<dbReference type="EMBL" id="CP001618">
    <property type="protein sequence ID" value="ACQ78706.1"/>
    <property type="molecule type" value="Genomic_DNA"/>
</dbReference>
<dbReference type="SUPFAM" id="SSF52540">
    <property type="entry name" value="P-loop containing nucleoside triphosphate hydrolases"/>
    <property type="match status" value="1"/>
</dbReference>
<name>C5BX31_BEUC1</name>
<evidence type="ECO:0000259" key="1">
    <source>
        <dbReference type="Pfam" id="PF01935"/>
    </source>
</evidence>
<dbReference type="InterPro" id="IPR002789">
    <property type="entry name" value="HerA_central"/>
</dbReference>
<protein>
    <recommendedName>
        <fullName evidence="1">Helicase HerA central domain-containing protein</fullName>
    </recommendedName>
</protein>
<feature type="domain" description="Helicase HerA central" evidence="1">
    <location>
        <begin position="5"/>
        <end position="110"/>
    </location>
</feature>
<dbReference type="PANTHER" id="PTHR42957:SF1">
    <property type="entry name" value="HELICASE MJ1565-RELATED"/>
    <property type="match status" value="1"/>
</dbReference>
<proteinExistence type="predicted"/>
<dbReference type="InterPro" id="IPR008571">
    <property type="entry name" value="HerA-like"/>
</dbReference>
<accession>C5BX31</accession>
<dbReference type="Pfam" id="PF01935">
    <property type="entry name" value="DUF87"/>
    <property type="match status" value="1"/>
</dbReference>